<accession>A0A9E4N8Q4</accession>
<evidence type="ECO:0000313" key="3">
    <source>
        <dbReference type="Proteomes" id="UP000886667"/>
    </source>
</evidence>
<dbReference type="Proteomes" id="UP000886667">
    <property type="component" value="Unassembled WGS sequence"/>
</dbReference>
<evidence type="ECO:0000313" key="2">
    <source>
        <dbReference type="EMBL" id="MCG7949539.1"/>
    </source>
</evidence>
<protein>
    <recommendedName>
        <fullName evidence="4">Flagellar hook-length control protein FliK</fullName>
    </recommendedName>
</protein>
<feature type="compositionally biased region" description="Polar residues" evidence="1">
    <location>
        <begin position="99"/>
        <end position="112"/>
    </location>
</feature>
<dbReference type="AlphaFoldDB" id="A0A9E4N8Q4"/>
<evidence type="ECO:0000256" key="1">
    <source>
        <dbReference type="SAM" id="MobiDB-lite"/>
    </source>
</evidence>
<feature type="region of interest" description="Disordered" evidence="1">
    <location>
        <begin position="95"/>
        <end position="144"/>
    </location>
</feature>
<dbReference type="EMBL" id="JAEPCM010000936">
    <property type="protein sequence ID" value="MCG7949539.1"/>
    <property type="molecule type" value="Genomic_DNA"/>
</dbReference>
<reference evidence="2" key="1">
    <citation type="journal article" date="2021" name="Proc. Natl. Acad. Sci. U.S.A.">
        <title>Global biogeography of chemosynthetic symbionts reveals both localized and globally distributed symbiont groups. .</title>
        <authorList>
            <person name="Osvatic J.T."/>
            <person name="Wilkins L.G.E."/>
            <person name="Leibrecht L."/>
            <person name="Leray M."/>
            <person name="Zauner S."/>
            <person name="Polzin J."/>
            <person name="Camacho Y."/>
            <person name="Gros O."/>
            <person name="van Gils J.A."/>
            <person name="Eisen J.A."/>
            <person name="Petersen J.M."/>
            <person name="Yuen B."/>
        </authorList>
    </citation>
    <scope>NUCLEOTIDE SEQUENCE</scope>
    <source>
        <strain evidence="2">MAGclacostrist064TRANS</strain>
    </source>
</reference>
<feature type="compositionally biased region" description="Basic and acidic residues" evidence="1">
    <location>
        <begin position="135"/>
        <end position="144"/>
    </location>
</feature>
<name>A0A9E4N8Q4_9GAMM</name>
<proteinExistence type="predicted"/>
<feature type="compositionally biased region" description="Low complexity" evidence="1">
    <location>
        <begin position="115"/>
        <end position="134"/>
    </location>
</feature>
<organism evidence="2 3">
    <name type="scientific">Candidatus Thiodiazotropha taylori</name>
    <dbReference type="NCBI Taxonomy" id="2792791"/>
    <lineage>
        <taxon>Bacteria</taxon>
        <taxon>Pseudomonadati</taxon>
        <taxon>Pseudomonadota</taxon>
        <taxon>Gammaproteobacteria</taxon>
        <taxon>Chromatiales</taxon>
        <taxon>Sedimenticolaceae</taxon>
        <taxon>Candidatus Thiodiazotropha</taxon>
    </lineage>
</organism>
<evidence type="ECO:0008006" key="4">
    <source>
        <dbReference type="Google" id="ProtNLM"/>
    </source>
</evidence>
<comment type="caution">
    <text evidence="2">The sequence shown here is derived from an EMBL/GenBank/DDBJ whole genome shotgun (WGS) entry which is preliminary data.</text>
</comment>
<gene>
    <name evidence="2" type="ORF">JAZ07_24650</name>
</gene>
<sequence length="144" mass="14946">MPFSIAKILPPLPTATSAKSLLEAIQPGQLLKGTALSENLNGAMRLQIGVTQLTAQTTLSVTPGQSLLLQVEKAGKLPELRDSTHPEGVDCLGIEEQPSKATASAATVQSTYPAGLATTDKTPTGTGQTGNQPGFDKRPVDRQA</sequence>